<protein>
    <submittedName>
        <fullName evidence="2">Uncharacterized protein</fullName>
    </submittedName>
</protein>
<feature type="chain" id="PRO_5015738949" evidence="1">
    <location>
        <begin position="33"/>
        <end position="338"/>
    </location>
</feature>
<accession>A0A2S1R0P8</accession>
<gene>
    <name evidence="2" type="ORF">HYN59_14465</name>
</gene>
<evidence type="ECO:0000313" key="3">
    <source>
        <dbReference type="Proteomes" id="UP000244929"/>
    </source>
</evidence>
<proteinExistence type="predicted"/>
<name>A0A2S1R0P8_9FLAO</name>
<feature type="signal peptide" evidence="1">
    <location>
        <begin position="1"/>
        <end position="32"/>
    </location>
</feature>
<organism evidence="2 3">
    <name type="scientific">Flavobacterium album</name>
    <dbReference type="NCBI Taxonomy" id="2175091"/>
    <lineage>
        <taxon>Bacteria</taxon>
        <taxon>Pseudomonadati</taxon>
        <taxon>Bacteroidota</taxon>
        <taxon>Flavobacteriia</taxon>
        <taxon>Flavobacteriales</taxon>
        <taxon>Flavobacteriaceae</taxon>
        <taxon>Flavobacterium</taxon>
    </lineage>
</organism>
<reference evidence="2 3" key="1">
    <citation type="submission" date="2018-04" db="EMBL/GenBank/DDBJ databases">
        <title>Genome sequencing of Flavobacterium sp. HYN0059.</title>
        <authorList>
            <person name="Yi H."/>
            <person name="Baek C."/>
        </authorList>
    </citation>
    <scope>NUCLEOTIDE SEQUENCE [LARGE SCALE GENOMIC DNA]</scope>
    <source>
        <strain evidence="2 3">HYN0059</strain>
    </source>
</reference>
<evidence type="ECO:0000256" key="1">
    <source>
        <dbReference type="SAM" id="SignalP"/>
    </source>
</evidence>
<dbReference type="AlphaFoldDB" id="A0A2S1R0P8"/>
<dbReference type="Proteomes" id="UP000244929">
    <property type="component" value="Chromosome"/>
</dbReference>
<dbReference type="EMBL" id="CP029186">
    <property type="protein sequence ID" value="AWH86238.1"/>
    <property type="molecule type" value="Genomic_DNA"/>
</dbReference>
<dbReference type="KEGG" id="falb:HYN59_14465"/>
<sequence length="338" mass="38197">MQHKPKKFYNMKLKLSLLFLALSALTFTISCNREENSEDKTGIAKRVGDSGKYDITFDDEDRDLEVSLAKDGTVYTTYFIYKEISTGNPLFSLEYSFDNSKEGWKYFEQRNALDFAAKLKDQNLSEQELRRLNFMLDQSYQDLVHEVTEQNFDMTSYSGISYLKSAVAANLRAIANHSELTGTLSPSFLVDKTFFMFEEDLKINLRPIKENIESLAGEAAKYNLASDLAMVDFIRETERDEITFDEFYSFYAPADQLHDFVEGATVTMNAGDCSGWCLIGCGSDWGCCGNYTGCCVYSSALCLAHDLACTECTPAWLCLSGCKPDHGNNRPVRFLMSL</sequence>
<dbReference type="PROSITE" id="PS51257">
    <property type="entry name" value="PROKAR_LIPOPROTEIN"/>
    <property type="match status" value="1"/>
</dbReference>
<evidence type="ECO:0000313" key="2">
    <source>
        <dbReference type="EMBL" id="AWH86238.1"/>
    </source>
</evidence>
<keyword evidence="3" id="KW-1185">Reference proteome</keyword>
<keyword evidence="1" id="KW-0732">Signal</keyword>